<organism evidence="3 4">
    <name type="scientific">Angustibacter luteus</name>
    <dbReference type="NCBI Taxonomy" id="658456"/>
    <lineage>
        <taxon>Bacteria</taxon>
        <taxon>Bacillati</taxon>
        <taxon>Actinomycetota</taxon>
        <taxon>Actinomycetes</taxon>
        <taxon>Kineosporiales</taxon>
        <taxon>Kineosporiaceae</taxon>
    </lineage>
</organism>
<keyword evidence="2" id="KW-1133">Transmembrane helix</keyword>
<keyword evidence="2" id="KW-0812">Transmembrane</keyword>
<keyword evidence="2" id="KW-0472">Membrane</keyword>
<keyword evidence="4" id="KW-1185">Reference proteome</keyword>
<name>A0ABW1JGR5_9ACTN</name>
<feature type="region of interest" description="Disordered" evidence="1">
    <location>
        <begin position="73"/>
        <end position="108"/>
    </location>
</feature>
<sequence length="108" mass="10740">MNKRPEAKVIAAATGASVISGLILGILGVTVFGVPFDADHSDAAIKAVPGFLSLAISGGITFLLGYYAPRTSDAERDHGTPAAPSQQGSTGAHGPAGAPSEPSLEQVA</sequence>
<evidence type="ECO:0000313" key="4">
    <source>
        <dbReference type="Proteomes" id="UP001596189"/>
    </source>
</evidence>
<protein>
    <recommendedName>
        <fullName evidence="5">Amino acid transporter</fullName>
    </recommendedName>
</protein>
<feature type="transmembrane region" description="Helical" evidence="2">
    <location>
        <begin position="48"/>
        <end position="68"/>
    </location>
</feature>
<evidence type="ECO:0000256" key="2">
    <source>
        <dbReference type="SAM" id="Phobius"/>
    </source>
</evidence>
<feature type="transmembrane region" description="Helical" evidence="2">
    <location>
        <begin position="12"/>
        <end position="36"/>
    </location>
</feature>
<dbReference type="EMBL" id="JBHSRD010000005">
    <property type="protein sequence ID" value="MFC6008537.1"/>
    <property type="molecule type" value="Genomic_DNA"/>
</dbReference>
<dbReference type="RefSeq" id="WP_345718513.1">
    <property type="nucleotide sequence ID" value="NZ_BAABFP010000009.1"/>
</dbReference>
<reference evidence="4" key="1">
    <citation type="journal article" date="2019" name="Int. J. Syst. Evol. Microbiol.">
        <title>The Global Catalogue of Microorganisms (GCM) 10K type strain sequencing project: providing services to taxonomists for standard genome sequencing and annotation.</title>
        <authorList>
            <consortium name="The Broad Institute Genomics Platform"/>
            <consortium name="The Broad Institute Genome Sequencing Center for Infectious Disease"/>
            <person name="Wu L."/>
            <person name="Ma J."/>
        </authorList>
    </citation>
    <scope>NUCLEOTIDE SEQUENCE [LARGE SCALE GENOMIC DNA]</scope>
    <source>
        <strain evidence="4">KACC 14249</strain>
    </source>
</reference>
<comment type="caution">
    <text evidence="3">The sequence shown here is derived from an EMBL/GenBank/DDBJ whole genome shotgun (WGS) entry which is preliminary data.</text>
</comment>
<evidence type="ECO:0000313" key="3">
    <source>
        <dbReference type="EMBL" id="MFC6008537.1"/>
    </source>
</evidence>
<evidence type="ECO:0000256" key="1">
    <source>
        <dbReference type="SAM" id="MobiDB-lite"/>
    </source>
</evidence>
<dbReference type="Proteomes" id="UP001596189">
    <property type="component" value="Unassembled WGS sequence"/>
</dbReference>
<accession>A0ABW1JGR5</accession>
<gene>
    <name evidence="3" type="ORF">ACFQDO_15470</name>
</gene>
<proteinExistence type="predicted"/>
<evidence type="ECO:0008006" key="5">
    <source>
        <dbReference type="Google" id="ProtNLM"/>
    </source>
</evidence>